<dbReference type="InterPro" id="IPR023754">
    <property type="entry name" value="HemeA_Synthase_type2"/>
</dbReference>
<keyword evidence="3 12" id="KW-0812">Transmembrane</keyword>
<keyword evidence="6" id="KW-0560">Oxidoreductase</keyword>
<comment type="caution">
    <text evidence="13">The sequence shown here is derived from an EMBL/GenBank/DDBJ whole genome shotgun (WGS) entry which is preliminary data.</text>
</comment>
<keyword evidence="8" id="KW-0350">Heme biosynthesis</keyword>
<evidence type="ECO:0000256" key="1">
    <source>
        <dbReference type="ARBA" id="ARBA00001970"/>
    </source>
</evidence>
<organism evidence="13 14">
    <name type="scientific">Paraglomus brasilianum</name>
    <dbReference type="NCBI Taxonomy" id="144538"/>
    <lineage>
        <taxon>Eukaryota</taxon>
        <taxon>Fungi</taxon>
        <taxon>Fungi incertae sedis</taxon>
        <taxon>Mucoromycota</taxon>
        <taxon>Glomeromycotina</taxon>
        <taxon>Glomeromycetes</taxon>
        <taxon>Paraglomerales</taxon>
        <taxon>Paraglomeraceae</taxon>
        <taxon>Paraglomus</taxon>
    </lineage>
</organism>
<accession>A0A9N9F5F4</accession>
<evidence type="ECO:0000256" key="11">
    <source>
        <dbReference type="ARBA" id="ARBA00048044"/>
    </source>
</evidence>
<dbReference type="Proteomes" id="UP000789739">
    <property type="component" value="Unassembled WGS sequence"/>
</dbReference>
<evidence type="ECO:0000256" key="4">
    <source>
        <dbReference type="ARBA" id="ARBA00022723"/>
    </source>
</evidence>
<dbReference type="Pfam" id="PF02628">
    <property type="entry name" value="COX15-CtaA"/>
    <property type="match status" value="1"/>
</dbReference>
<reference evidence="13" key="1">
    <citation type="submission" date="2021-06" db="EMBL/GenBank/DDBJ databases">
        <authorList>
            <person name="Kallberg Y."/>
            <person name="Tangrot J."/>
            <person name="Rosling A."/>
        </authorList>
    </citation>
    <scope>NUCLEOTIDE SEQUENCE</scope>
    <source>
        <strain evidence="13">BR232B</strain>
    </source>
</reference>
<keyword evidence="7" id="KW-0408">Iron</keyword>
<comment type="catalytic activity">
    <reaction evidence="11">
        <text>Fe(II)-heme o + 2 A + H2O = Fe(II)-heme a + 2 AH2</text>
        <dbReference type="Rhea" id="RHEA:63388"/>
        <dbReference type="ChEBI" id="CHEBI:13193"/>
        <dbReference type="ChEBI" id="CHEBI:15377"/>
        <dbReference type="ChEBI" id="CHEBI:17499"/>
        <dbReference type="ChEBI" id="CHEBI:60530"/>
        <dbReference type="ChEBI" id="CHEBI:61715"/>
        <dbReference type="EC" id="1.17.99.9"/>
    </reaction>
    <physiologicalReaction direction="left-to-right" evidence="11">
        <dbReference type="Rhea" id="RHEA:63389"/>
    </physiologicalReaction>
</comment>
<dbReference type="PANTHER" id="PTHR23289">
    <property type="entry name" value="CYTOCHROME C OXIDASE ASSEMBLY PROTEIN COX15"/>
    <property type="match status" value="1"/>
</dbReference>
<dbReference type="GO" id="GO:0006784">
    <property type="term" value="P:heme A biosynthetic process"/>
    <property type="evidence" value="ECO:0007669"/>
    <property type="project" value="InterPro"/>
</dbReference>
<keyword evidence="5 12" id="KW-1133">Transmembrane helix</keyword>
<feature type="transmembrane region" description="Helical" evidence="12">
    <location>
        <begin position="146"/>
        <end position="166"/>
    </location>
</feature>
<dbReference type="GO" id="GO:0005743">
    <property type="term" value="C:mitochondrial inner membrane"/>
    <property type="evidence" value="ECO:0007669"/>
    <property type="project" value="TreeGrafter"/>
</dbReference>
<proteinExistence type="inferred from homology"/>
<sequence length="510" mass="56729">MSRSQKRFEAKFSKFSIYLLFSDDMLGSIIHTLVRRQTHIPINIVRPARLLTRSINNNLNLAISKKASSVAQINLKALSSTILPKNAPSPWQSTSSLSQLLSRRFYLSSKPSFFFSNKYNVSAISLKSPSPLSTTRALTVPTKPIVGYWLLSTAALVFGIVILGGLTRLTESGLSIVEWKPVTGVMLPLSEAQWQEEFEKYKQFPEYKLLNYEMDLSDFKYIYLMEWAHRIWGRVIGVAFLIPAVYFGARGYMSRTVMKKVVGLAGLLGFQGALGWYMVKSGLSEDLLSTPGAVPRVSHYRLAAHLGSAFLLYGGMLLTGLQVLRDAKVTNGTYDLSVSKTLMNSNLNAFRRFAIATAILVFVTSMSGALVAGLDAGLIYNEFPYMGKNIMPPRDELLSPEYIRKGESLPWRNFFDNPTTVQFDHRVLAMTTTGVISALWLYSRRLNLPIQARRAVNVLLGVVGLQATLGISTLIYMVPIELASAHQAGSLTLLTSALWLVHALKRIPVR</sequence>
<evidence type="ECO:0000256" key="9">
    <source>
        <dbReference type="ARBA" id="ARBA00023136"/>
    </source>
</evidence>
<dbReference type="GO" id="GO:0046872">
    <property type="term" value="F:metal ion binding"/>
    <property type="evidence" value="ECO:0007669"/>
    <property type="project" value="UniProtKB-KW"/>
</dbReference>
<feature type="transmembrane region" description="Helical" evidence="12">
    <location>
        <begin position="353"/>
        <end position="374"/>
    </location>
</feature>
<comment type="subcellular location">
    <subcellularLocation>
        <location evidence="2">Membrane</location>
        <topology evidence="2">Multi-pass membrane protein</topology>
    </subcellularLocation>
</comment>
<dbReference type="AlphaFoldDB" id="A0A9N9F5F4"/>
<feature type="transmembrane region" description="Helical" evidence="12">
    <location>
        <begin position="299"/>
        <end position="318"/>
    </location>
</feature>
<evidence type="ECO:0000256" key="12">
    <source>
        <dbReference type="SAM" id="Phobius"/>
    </source>
</evidence>
<evidence type="ECO:0000313" key="13">
    <source>
        <dbReference type="EMBL" id="CAG8510291.1"/>
    </source>
</evidence>
<dbReference type="OrthoDB" id="1726137at2759"/>
<keyword evidence="9 12" id="KW-0472">Membrane</keyword>
<comment type="pathway">
    <text evidence="10">Porphyrin-containing compound metabolism; heme A biosynthesis; heme A from heme O: step 1/1.</text>
</comment>
<dbReference type="GO" id="GO:0120547">
    <property type="term" value="F:heme A synthase activity"/>
    <property type="evidence" value="ECO:0007669"/>
    <property type="project" value="UniProtKB-EC"/>
</dbReference>
<evidence type="ECO:0000256" key="5">
    <source>
        <dbReference type="ARBA" id="ARBA00022989"/>
    </source>
</evidence>
<dbReference type="GO" id="GO:0016653">
    <property type="term" value="F:oxidoreductase activity, acting on NAD(P)H, heme protein as acceptor"/>
    <property type="evidence" value="ECO:0007669"/>
    <property type="project" value="TreeGrafter"/>
</dbReference>
<evidence type="ECO:0000256" key="2">
    <source>
        <dbReference type="ARBA" id="ARBA00004141"/>
    </source>
</evidence>
<gene>
    <name evidence="13" type="ORF">PBRASI_LOCUS3075</name>
</gene>
<feature type="transmembrane region" description="Helical" evidence="12">
    <location>
        <begin position="484"/>
        <end position="504"/>
    </location>
</feature>
<evidence type="ECO:0000256" key="7">
    <source>
        <dbReference type="ARBA" id="ARBA00023004"/>
    </source>
</evidence>
<evidence type="ECO:0000256" key="3">
    <source>
        <dbReference type="ARBA" id="ARBA00022692"/>
    </source>
</evidence>
<feature type="transmembrane region" description="Helical" evidence="12">
    <location>
        <begin position="231"/>
        <end position="249"/>
    </location>
</feature>
<evidence type="ECO:0000256" key="6">
    <source>
        <dbReference type="ARBA" id="ARBA00023002"/>
    </source>
</evidence>
<dbReference type="PANTHER" id="PTHR23289:SF2">
    <property type="entry name" value="CYTOCHROME C OXIDASE ASSEMBLY PROTEIN COX15 HOMOLOG"/>
    <property type="match status" value="1"/>
</dbReference>
<keyword evidence="4" id="KW-0479">Metal-binding</keyword>
<dbReference type="EMBL" id="CAJVPI010000264">
    <property type="protein sequence ID" value="CAG8510291.1"/>
    <property type="molecule type" value="Genomic_DNA"/>
</dbReference>
<comment type="cofactor">
    <cofactor evidence="1">
        <name>heme b</name>
        <dbReference type="ChEBI" id="CHEBI:60344"/>
    </cofactor>
</comment>
<feature type="transmembrane region" description="Helical" evidence="12">
    <location>
        <begin position="261"/>
        <end position="279"/>
    </location>
</feature>
<feature type="transmembrane region" description="Helical" evidence="12">
    <location>
        <begin position="425"/>
        <end position="443"/>
    </location>
</feature>
<dbReference type="HAMAP" id="MF_01665">
    <property type="entry name" value="HemeA_synth_type2"/>
    <property type="match status" value="1"/>
</dbReference>
<protein>
    <submittedName>
        <fullName evidence="13">4327_t:CDS:1</fullName>
    </submittedName>
</protein>
<evidence type="ECO:0000256" key="8">
    <source>
        <dbReference type="ARBA" id="ARBA00023133"/>
    </source>
</evidence>
<feature type="transmembrane region" description="Helical" evidence="12">
    <location>
        <begin position="455"/>
        <end position="478"/>
    </location>
</feature>
<dbReference type="InterPro" id="IPR003780">
    <property type="entry name" value="COX15/CtaA_fam"/>
</dbReference>
<keyword evidence="14" id="KW-1185">Reference proteome</keyword>
<evidence type="ECO:0000313" key="14">
    <source>
        <dbReference type="Proteomes" id="UP000789739"/>
    </source>
</evidence>
<name>A0A9N9F5F4_9GLOM</name>
<evidence type="ECO:0000256" key="10">
    <source>
        <dbReference type="ARBA" id="ARBA00044501"/>
    </source>
</evidence>